<dbReference type="NCBIfam" id="TIGR01849">
    <property type="entry name" value="PHB_depoly_PhaZ"/>
    <property type="match status" value="1"/>
</dbReference>
<evidence type="ECO:0000313" key="3">
    <source>
        <dbReference type="Proteomes" id="UP001595556"/>
    </source>
</evidence>
<organism evidence="2 3">
    <name type="scientific">Piscinibacterium candidicorallinum</name>
    <dbReference type="NCBI Taxonomy" id="1793872"/>
    <lineage>
        <taxon>Bacteria</taxon>
        <taxon>Pseudomonadati</taxon>
        <taxon>Pseudomonadota</taxon>
        <taxon>Betaproteobacteria</taxon>
        <taxon>Burkholderiales</taxon>
        <taxon>Piscinibacterium</taxon>
    </lineage>
</organism>
<evidence type="ECO:0000313" key="2">
    <source>
        <dbReference type="EMBL" id="MFC3147204.1"/>
    </source>
</evidence>
<dbReference type="Pfam" id="PF06850">
    <property type="entry name" value="PHB_depo_C"/>
    <property type="match status" value="1"/>
</dbReference>
<comment type="caution">
    <text evidence="2">The sequence shown here is derived from an EMBL/GenBank/DDBJ whole genome shotgun (WGS) entry which is preliminary data.</text>
</comment>
<protein>
    <submittedName>
        <fullName evidence="2">Polyhydroxyalkanoate depolymerase</fullName>
    </submittedName>
</protein>
<gene>
    <name evidence="2" type="ORF">ACFOEN_06060</name>
</gene>
<proteinExistence type="predicted"/>
<dbReference type="InterPro" id="IPR051321">
    <property type="entry name" value="PHA/PHB_synthase"/>
</dbReference>
<name>A0ABV7H425_9BURK</name>
<dbReference type="PANTHER" id="PTHR36837:SF4">
    <property type="entry name" value="BLR0908 PROTEIN"/>
    <property type="match status" value="1"/>
</dbReference>
<reference evidence="3" key="1">
    <citation type="journal article" date="2019" name="Int. J. Syst. Evol. Microbiol.">
        <title>The Global Catalogue of Microorganisms (GCM) 10K type strain sequencing project: providing services to taxonomists for standard genome sequencing and annotation.</title>
        <authorList>
            <consortium name="The Broad Institute Genomics Platform"/>
            <consortium name="The Broad Institute Genome Sequencing Center for Infectious Disease"/>
            <person name="Wu L."/>
            <person name="Ma J."/>
        </authorList>
    </citation>
    <scope>NUCLEOTIDE SEQUENCE [LARGE SCALE GENOMIC DNA]</scope>
    <source>
        <strain evidence="3">KCTC 52168</strain>
    </source>
</reference>
<evidence type="ECO:0000259" key="1">
    <source>
        <dbReference type="Pfam" id="PF06850"/>
    </source>
</evidence>
<dbReference type="InterPro" id="IPR010915">
    <property type="entry name" value="PHB_depoly_PhaZ"/>
</dbReference>
<accession>A0ABV7H425</accession>
<dbReference type="Proteomes" id="UP001595556">
    <property type="component" value="Unassembled WGS sequence"/>
</dbReference>
<feature type="domain" description="PHB de-polymerase C-terminal" evidence="1">
    <location>
        <begin position="205"/>
        <end position="410"/>
    </location>
</feature>
<keyword evidence="3" id="KW-1185">Reference proteome</keyword>
<dbReference type="SUPFAM" id="SSF53474">
    <property type="entry name" value="alpha/beta-Hydrolases"/>
    <property type="match status" value="1"/>
</dbReference>
<dbReference type="PANTHER" id="PTHR36837">
    <property type="entry name" value="POLY(3-HYDROXYALKANOATE) POLYMERASE SUBUNIT PHAC"/>
    <property type="match status" value="1"/>
</dbReference>
<sequence>MLYQVYEFQRSILNPLTAYAQAQAHWLNHPMNPFLIHPLNRRVAAGYELLYRLGKEYEKPQFGLEYTRVDGVEYAVAEEVVARKPFCRVLRFKKLDAEHLSQPKVLIFAPLSGHFATLLRDTVRAMLPDFDVYITDWADAKMVPLSAGRFHLNDYVTYCIEFMQRLAPNLHVMSVCQPTVPVMAAVSIMSTLKDPKRPVSMTMMGGPIDPRCSPTQVNNLATTKSFDWFELNVIATVPEKYPGAGRRVYPGFMQHAGFVAMNPDRHFNSHWDYYQDLIKGDLDDVEAHRKFYDEYNAVLDLDADYYLATIKTVFQDHALPKGTWDVMIQGKPQRVRPQDITDIALLTVEGELDDISGPGQTQAAHTLCTGIPESMQKDFVAEGAGHYGIFSGRRWREIIYPVVREFMHKHEAKARSRKRQPA</sequence>
<dbReference type="InterPro" id="IPR029058">
    <property type="entry name" value="AB_hydrolase_fold"/>
</dbReference>
<dbReference type="PIRSF" id="PIRSF020818">
    <property type="entry name" value="PHB_depoly_PhaZ"/>
    <property type="match status" value="1"/>
</dbReference>
<dbReference type="InterPro" id="IPR009656">
    <property type="entry name" value="PHB_depo_C"/>
</dbReference>
<dbReference type="EMBL" id="JBHRTI010000003">
    <property type="protein sequence ID" value="MFC3147204.1"/>
    <property type="molecule type" value="Genomic_DNA"/>
</dbReference>
<dbReference type="RefSeq" id="WP_377302021.1">
    <property type="nucleotide sequence ID" value="NZ_CP180191.1"/>
</dbReference>